<organism evidence="1 2">
    <name type="scientific">Geotoga petraea</name>
    <dbReference type="NCBI Taxonomy" id="28234"/>
    <lineage>
        <taxon>Bacteria</taxon>
        <taxon>Thermotogati</taxon>
        <taxon>Thermotogota</taxon>
        <taxon>Thermotogae</taxon>
        <taxon>Petrotogales</taxon>
        <taxon>Petrotogaceae</taxon>
        <taxon>Geotoga</taxon>
    </lineage>
</organism>
<evidence type="ECO:0000313" key="1">
    <source>
        <dbReference type="EMBL" id="TGG87505.1"/>
    </source>
</evidence>
<dbReference type="GO" id="GO:0006508">
    <property type="term" value="P:proteolysis"/>
    <property type="evidence" value="ECO:0007669"/>
    <property type="project" value="UniProtKB-KW"/>
</dbReference>
<dbReference type="GO" id="GO:0008233">
    <property type="term" value="F:peptidase activity"/>
    <property type="evidence" value="ECO:0007669"/>
    <property type="project" value="UniProtKB-KW"/>
</dbReference>
<dbReference type="Pfam" id="PF13365">
    <property type="entry name" value="Trypsin_2"/>
    <property type="match status" value="1"/>
</dbReference>
<dbReference type="OrthoDB" id="9766361at2"/>
<proteinExistence type="predicted"/>
<evidence type="ECO:0000313" key="2">
    <source>
        <dbReference type="Proteomes" id="UP000297288"/>
    </source>
</evidence>
<sequence>MNLSNSEQITHSTIRIETLNENNEILSTGTGFFFHFIIQGKYHIEVLVTNKHVVRGAKKGKLVFTIGSEENNPKYGEKFSYIIDNFETSFIFHPDNEVDLCIMPMNEIIEDASKKHRKKLFRISLGESIIPSIDRLKELSVMEDVIMVGYPKGLWDEENNLPIIRRGITAIHPKFDYNGKKDIVLDMACFPGSSGSPIFIYNQGSYALGNNITIGNRIIFLGILYSGPQMTAYGEIKTRKIPQADIQFATTNLMINIGYAIKSIRLMDFKPILERILKEKRKK</sequence>
<dbReference type="RefSeq" id="WP_135402996.1">
    <property type="nucleotide sequence ID" value="NZ_SRME01000004.1"/>
</dbReference>
<accession>A0A4Z0VZR8</accession>
<dbReference type="Gene3D" id="2.40.10.10">
    <property type="entry name" value="Trypsin-like serine proteases"/>
    <property type="match status" value="2"/>
</dbReference>
<dbReference type="SUPFAM" id="SSF50494">
    <property type="entry name" value="Trypsin-like serine proteases"/>
    <property type="match status" value="1"/>
</dbReference>
<gene>
    <name evidence="1" type="ORF">E4650_07100</name>
</gene>
<dbReference type="Proteomes" id="UP000297288">
    <property type="component" value="Unassembled WGS sequence"/>
</dbReference>
<dbReference type="AlphaFoldDB" id="A0A4Z0VZR8"/>
<dbReference type="EMBL" id="SRME01000004">
    <property type="protein sequence ID" value="TGG87505.1"/>
    <property type="molecule type" value="Genomic_DNA"/>
</dbReference>
<name>A0A4Z0VZR8_9BACT</name>
<keyword evidence="1" id="KW-0645">Protease</keyword>
<protein>
    <submittedName>
        <fullName evidence="1">Serine protease</fullName>
    </submittedName>
</protein>
<keyword evidence="1" id="KW-0378">Hydrolase</keyword>
<dbReference type="InterPro" id="IPR009003">
    <property type="entry name" value="Peptidase_S1_PA"/>
</dbReference>
<reference evidence="1 2" key="1">
    <citation type="submission" date="2019-04" db="EMBL/GenBank/DDBJ databases">
        <title>Draft genome sequence data and analysis of a Fermenting Bacterium, Geotoga petraea strain HO-Geo1, isolated from heavy-oil petroleum reservoir in Russia.</title>
        <authorList>
            <person name="Grouzdev D.S."/>
            <person name="Semenova E.M."/>
            <person name="Sokolova D.S."/>
            <person name="Tourova T.P."/>
            <person name="Poltaraus A.B."/>
            <person name="Nazina T.N."/>
        </authorList>
    </citation>
    <scope>NUCLEOTIDE SEQUENCE [LARGE SCALE GENOMIC DNA]</scope>
    <source>
        <strain evidence="1 2">HO-Geo1</strain>
    </source>
</reference>
<dbReference type="InterPro" id="IPR043504">
    <property type="entry name" value="Peptidase_S1_PA_chymotrypsin"/>
</dbReference>
<comment type="caution">
    <text evidence="1">The sequence shown here is derived from an EMBL/GenBank/DDBJ whole genome shotgun (WGS) entry which is preliminary data.</text>
</comment>